<protein>
    <submittedName>
        <fullName evidence="1">Uncharacterized protein</fullName>
    </submittedName>
</protein>
<dbReference type="EMBL" id="CP054614">
    <property type="protein sequence ID" value="QKS55874.1"/>
    <property type="molecule type" value="Genomic_DNA"/>
</dbReference>
<evidence type="ECO:0000313" key="4">
    <source>
        <dbReference type="Proteomes" id="UP000509327"/>
    </source>
</evidence>
<keyword evidence="4" id="KW-1185">Reference proteome</keyword>
<dbReference type="AlphaFoldDB" id="A0A2V4VNS6"/>
<dbReference type="EMBL" id="QJSW01000002">
    <property type="protein sequence ID" value="PYE51491.1"/>
    <property type="molecule type" value="Genomic_DNA"/>
</dbReference>
<dbReference type="RefSeq" id="WP_110894564.1">
    <property type="nucleotide sequence ID" value="NZ_CP054614.1"/>
</dbReference>
<gene>
    <name evidence="1" type="ORF">DFQ00_102285</name>
    <name evidence="2" type="ORF">HUB98_05700</name>
</gene>
<dbReference type="Proteomes" id="UP000509327">
    <property type="component" value="Chromosome"/>
</dbReference>
<dbReference type="Proteomes" id="UP000247790">
    <property type="component" value="Unassembled WGS sequence"/>
</dbReference>
<accession>A0A2V4VNS6</accession>
<sequence>MYVEISESDLVPTTNEEEATYVKIVDKLRNVPVTVGGMYELRLKRYDDCAAIDEETYIEDDNGNENHSFWMCCKKEFYKIK</sequence>
<proteinExistence type="predicted"/>
<reference evidence="1 3" key="1">
    <citation type="submission" date="2018-06" db="EMBL/GenBank/DDBJ databases">
        <title>Genomic Encyclopedia of Type Strains, Phase III (KMG-III): the genomes of soil and plant-associated and newly described type strains.</title>
        <authorList>
            <person name="Whitman W."/>
        </authorList>
    </citation>
    <scope>NUCLEOTIDE SEQUENCE [LARGE SCALE GENOMIC DNA]</scope>
    <source>
        <strain evidence="1 3">CECT 7022</strain>
    </source>
</reference>
<evidence type="ECO:0000313" key="3">
    <source>
        <dbReference type="Proteomes" id="UP000247790"/>
    </source>
</evidence>
<reference evidence="2 4" key="2">
    <citation type="submission" date="2020-06" db="EMBL/GenBank/DDBJ databases">
        <title>Complete genome of Paenibacillus barcinonensis KACC11450.</title>
        <authorList>
            <person name="Kim M."/>
            <person name="Park Y.-J."/>
            <person name="Shin J.-H."/>
        </authorList>
    </citation>
    <scope>NUCLEOTIDE SEQUENCE [LARGE SCALE GENOMIC DNA]</scope>
    <source>
        <strain evidence="2 4">KACC11450</strain>
    </source>
</reference>
<evidence type="ECO:0000313" key="1">
    <source>
        <dbReference type="EMBL" id="PYE51491.1"/>
    </source>
</evidence>
<organism evidence="1 3">
    <name type="scientific">Paenibacillus barcinonensis</name>
    <dbReference type="NCBI Taxonomy" id="198119"/>
    <lineage>
        <taxon>Bacteria</taxon>
        <taxon>Bacillati</taxon>
        <taxon>Bacillota</taxon>
        <taxon>Bacilli</taxon>
        <taxon>Bacillales</taxon>
        <taxon>Paenibacillaceae</taxon>
        <taxon>Paenibacillus</taxon>
    </lineage>
</organism>
<dbReference type="OrthoDB" id="2640930at2"/>
<evidence type="ECO:0000313" key="2">
    <source>
        <dbReference type="EMBL" id="QKS55874.1"/>
    </source>
</evidence>
<name>A0A2V4VNS6_PAEBA</name>